<dbReference type="PANTHER" id="PTHR40027:SF1">
    <property type="entry name" value="CELL DIVISION PROTEIN DIVIC"/>
    <property type="match status" value="1"/>
</dbReference>
<keyword evidence="3" id="KW-1185">Reference proteome</keyword>
<dbReference type="InterPro" id="IPR039076">
    <property type="entry name" value="DivIC"/>
</dbReference>
<dbReference type="InterPro" id="IPR007060">
    <property type="entry name" value="FtsL/DivIC"/>
</dbReference>
<proteinExistence type="predicted"/>
<reference evidence="2 3" key="1">
    <citation type="submission" date="2022-08" db="EMBL/GenBank/DDBJ databases">
        <title>Aerococcaceae sp. nov isolated from spoiled eye mask.</title>
        <authorList>
            <person name="Zhou G."/>
            <person name="Xie X.-B."/>
            <person name="Shi Q.-S."/>
            <person name="Wang Y.-S."/>
            <person name="Wen X."/>
            <person name="Peng H."/>
            <person name="Yang X.-J."/>
            <person name="Tao H.-B."/>
            <person name="Huang X.-M."/>
        </authorList>
    </citation>
    <scope>NUCLEOTIDE SEQUENCE [LARGE SCALE GENOMIC DNA]</scope>
    <source>
        <strain evidence="3">DM20194951</strain>
    </source>
</reference>
<evidence type="ECO:0000256" key="1">
    <source>
        <dbReference type="SAM" id="Phobius"/>
    </source>
</evidence>
<dbReference type="RefSeq" id="WP_313792386.1">
    <property type="nucleotide sequence ID" value="NZ_CP102453.1"/>
</dbReference>
<organism evidence="2 3">
    <name type="scientific">Fundicoccus culcitae</name>
    <dbReference type="NCBI Taxonomy" id="2969821"/>
    <lineage>
        <taxon>Bacteria</taxon>
        <taxon>Bacillati</taxon>
        <taxon>Bacillota</taxon>
        <taxon>Bacilli</taxon>
        <taxon>Lactobacillales</taxon>
        <taxon>Aerococcaceae</taxon>
        <taxon>Fundicoccus</taxon>
    </lineage>
</organism>
<evidence type="ECO:0000313" key="3">
    <source>
        <dbReference type="Proteomes" id="UP001315967"/>
    </source>
</evidence>
<sequence>MNNEFQGNYRKEQKVIHLNPSSHQKPINTDVKRSTHRFRGFSKALLYIGLLIVLSIFVVPLYQTYTQSQQVKSEYEQAVADNTQAAQRYQTVQDEFQLLQNPEYIAEIARRDYYYSKPNEIIFDLGENNQSPNSIFNESQPE</sequence>
<dbReference type="PANTHER" id="PTHR40027">
    <property type="entry name" value="CELL DIVISION PROTEIN DIVIC"/>
    <property type="match status" value="1"/>
</dbReference>
<keyword evidence="1" id="KW-0472">Membrane</keyword>
<gene>
    <name evidence="2" type="ORF">NRE15_08115</name>
</gene>
<keyword evidence="1" id="KW-1133">Transmembrane helix</keyword>
<dbReference type="Pfam" id="PF04977">
    <property type="entry name" value="DivIC"/>
    <property type="match status" value="1"/>
</dbReference>
<dbReference type="EMBL" id="CP102453">
    <property type="protein sequence ID" value="UUX32886.1"/>
    <property type="molecule type" value="Genomic_DNA"/>
</dbReference>
<name>A0ABY5P2F0_9LACT</name>
<protein>
    <submittedName>
        <fullName evidence="2">Septum formation initiator family protein</fullName>
    </submittedName>
</protein>
<accession>A0ABY5P2F0</accession>
<dbReference type="Proteomes" id="UP001315967">
    <property type="component" value="Chromosome"/>
</dbReference>
<keyword evidence="1" id="KW-0812">Transmembrane</keyword>
<evidence type="ECO:0000313" key="2">
    <source>
        <dbReference type="EMBL" id="UUX32886.1"/>
    </source>
</evidence>
<feature type="transmembrane region" description="Helical" evidence="1">
    <location>
        <begin position="44"/>
        <end position="62"/>
    </location>
</feature>